<dbReference type="Proteomes" id="UP000001660">
    <property type="component" value="Chromosome"/>
</dbReference>
<reference evidence="1 2" key="1">
    <citation type="journal article" date="2010" name="Proc. Natl. Acad. Sci. U.S.A.">
        <title>A Nitrospira metagenome illuminates the physiology and evolution of globally important nitrite-oxidizing bacteria.</title>
        <authorList>
            <person name="Lucker S."/>
            <person name="Wagner M."/>
            <person name="Maixner F."/>
            <person name="Pelletier E."/>
            <person name="Koch H."/>
            <person name="Vacherie B."/>
            <person name="Rattei T."/>
            <person name="Sinninghe Damste J."/>
            <person name="Spieck E."/>
            <person name="Le Paslier D."/>
            <person name="Daims H."/>
        </authorList>
    </citation>
    <scope>NUCLEOTIDE SEQUENCE [LARGE SCALE GENOMIC DNA]</scope>
</reference>
<dbReference type="AlphaFoldDB" id="D8PGD7"/>
<proteinExistence type="predicted"/>
<keyword evidence="2" id="KW-1185">Reference proteome</keyword>
<dbReference type="HOGENOM" id="CLU_2258616_0_0_0"/>
<gene>
    <name evidence="1" type="ORF">NIDE2618</name>
</gene>
<name>D8PGD7_9BACT</name>
<protein>
    <submittedName>
        <fullName evidence="1">Uncharacterized protein</fullName>
    </submittedName>
</protein>
<dbReference type="EMBL" id="FP929003">
    <property type="protein sequence ID" value="CBK42324.1"/>
    <property type="molecule type" value="Genomic_DNA"/>
</dbReference>
<dbReference type="OrthoDB" id="9017325at2"/>
<accession>D8PGD7</accession>
<organism evidence="1 2">
    <name type="scientific">Nitrospira defluvii</name>
    <dbReference type="NCBI Taxonomy" id="330214"/>
    <lineage>
        <taxon>Bacteria</taxon>
        <taxon>Pseudomonadati</taxon>
        <taxon>Nitrospirota</taxon>
        <taxon>Nitrospiria</taxon>
        <taxon>Nitrospirales</taxon>
        <taxon>Nitrospiraceae</taxon>
        <taxon>Nitrospira</taxon>
    </lineage>
</organism>
<dbReference type="KEGG" id="nde:NIDE2618"/>
<sequence length="103" mass="12138">MSDNKTLERSKRAIRQAFWASKGMSLPDTSGDRYINYAESVEANLFRRHRDEVARFSAAMSGDVLRFEALSYFELWEDWQRNPLPDWLPQHVKNLLARYAVEI</sequence>
<evidence type="ECO:0000313" key="1">
    <source>
        <dbReference type="EMBL" id="CBK42324.1"/>
    </source>
</evidence>
<dbReference type="STRING" id="330214.NIDE2618"/>
<evidence type="ECO:0000313" key="2">
    <source>
        <dbReference type="Proteomes" id="UP000001660"/>
    </source>
</evidence>